<evidence type="ECO:0000313" key="3">
    <source>
        <dbReference type="Proteomes" id="UP000747110"/>
    </source>
</evidence>
<dbReference type="Proteomes" id="UP000747110">
    <property type="component" value="Unassembled WGS sequence"/>
</dbReference>
<feature type="region of interest" description="Disordered" evidence="1">
    <location>
        <begin position="100"/>
        <end position="124"/>
    </location>
</feature>
<comment type="caution">
    <text evidence="2">The sequence shown here is derived from an EMBL/GenBank/DDBJ whole genome shotgun (WGS) entry which is preliminary data.</text>
</comment>
<feature type="region of interest" description="Disordered" evidence="1">
    <location>
        <begin position="1"/>
        <end position="25"/>
    </location>
</feature>
<evidence type="ECO:0000256" key="1">
    <source>
        <dbReference type="SAM" id="MobiDB-lite"/>
    </source>
</evidence>
<dbReference type="EMBL" id="BNCP01000006">
    <property type="protein sequence ID" value="GIL75044.1"/>
    <property type="molecule type" value="Genomic_DNA"/>
</dbReference>
<protein>
    <submittedName>
        <fullName evidence="2">Uncharacterized protein</fullName>
    </submittedName>
</protein>
<evidence type="ECO:0000313" key="2">
    <source>
        <dbReference type="EMBL" id="GIL75044.1"/>
    </source>
</evidence>
<proteinExistence type="predicted"/>
<gene>
    <name evidence="2" type="ORF">Vretifemale_4886</name>
</gene>
<keyword evidence="3" id="KW-1185">Reference proteome</keyword>
<feature type="compositionally biased region" description="Low complexity" evidence="1">
    <location>
        <begin position="15"/>
        <end position="25"/>
    </location>
</feature>
<dbReference type="AlphaFoldDB" id="A0A8J4D7V4"/>
<name>A0A8J4D7V4_9CHLO</name>
<accession>A0A8J4D7V4</accession>
<organism evidence="2 3">
    <name type="scientific">Volvox reticuliferus</name>
    <dbReference type="NCBI Taxonomy" id="1737510"/>
    <lineage>
        <taxon>Eukaryota</taxon>
        <taxon>Viridiplantae</taxon>
        <taxon>Chlorophyta</taxon>
        <taxon>core chlorophytes</taxon>
        <taxon>Chlorophyceae</taxon>
        <taxon>CS clade</taxon>
        <taxon>Chlamydomonadales</taxon>
        <taxon>Volvocaceae</taxon>
        <taxon>Volvox</taxon>
    </lineage>
</organism>
<reference evidence="2" key="1">
    <citation type="journal article" date="2021" name="Proc. Natl. Acad. Sci. U.S.A.">
        <title>Three genomes in the algal genus Volvox reveal the fate of a haploid sex-determining region after a transition to homothallism.</title>
        <authorList>
            <person name="Yamamoto K."/>
            <person name="Hamaji T."/>
            <person name="Kawai-Toyooka H."/>
            <person name="Matsuzaki R."/>
            <person name="Takahashi F."/>
            <person name="Nishimura Y."/>
            <person name="Kawachi M."/>
            <person name="Noguchi H."/>
            <person name="Minakuchi Y."/>
            <person name="Umen J.G."/>
            <person name="Toyoda A."/>
            <person name="Nozaki H."/>
        </authorList>
    </citation>
    <scope>NUCLEOTIDE SEQUENCE</scope>
    <source>
        <strain evidence="2">NIES-3786</strain>
    </source>
</reference>
<sequence length="191" mass="19121">MGHRRDRPTRLPSRLPSSATTPAAASTSAAAALGATAVAVSMDVQSTVANAGPSATEATASGLTVATPAAPPATSTYNRTGASASTRGARMQLQMLAPPIPSAGKGNRTGKLRHQQESRSSLVSGRPAVLGMGLALPAISFTRRSPAVLPLAEMALERPQEAPVEVIDGIGAAAGTGVTGPRIPVGREDVA</sequence>